<proteinExistence type="predicted"/>
<organism evidence="2 3">
    <name type="scientific">Olsenella profusa F0195</name>
    <dbReference type="NCBI Taxonomy" id="1125712"/>
    <lineage>
        <taxon>Bacteria</taxon>
        <taxon>Bacillati</taxon>
        <taxon>Actinomycetota</taxon>
        <taxon>Coriobacteriia</taxon>
        <taxon>Coriobacteriales</taxon>
        <taxon>Atopobiaceae</taxon>
        <taxon>Olsenella</taxon>
    </lineage>
</organism>
<dbReference type="SUPFAM" id="SSF53448">
    <property type="entry name" value="Nucleotide-diphospho-sugar transferases"/>
    <property type="match status" value="1"/>
</dbReference>
<dbReference type="Proteomes" id="UP000016638">
    <property type="component" value="Unassembled WGS sequence"/>
</dbReference>
<accession>U2TLF7</accession>
<dbReference type="EMBL" id="AWEZ01000061">
    <property type="protein sequence ID" value="ERL07023.1"/>
    <property type="molecule type" value="Genomic_DNA"/>
</dbReference>
<name>U2TLF7_9ACTN</name>
<evidence type="ECO:0000259" key="1">
    <source>
        <dbReference type="Pfam" id="PF00535"/>
    </source>
</evidence>
<dbReference type="STRING" id="1125712.HMPREF1316_0909"/>
<sequence>MVDDASTDGTYDLLSCQTIIPADKIEVVSFAQNRGPYYARRAAIAHAHGSYLLFLDADDTLIGTDALQQLATIIDGVYPDVVLFNLSDKSDGSNRLIAYEQLFGNALDCPGEAISLDAQKCLSLFLSTYRLNNLASKAIKRELLMDDIATPNFVFRVAEDRVEVFNALQKARSIYLFDRALYYYRSNGESTTHKALDIAYCLQQAFAESTILAHLGHSNDDIEGLINNYMGMLAFEMRALVMHKSVRQSIACIRKLRYEPFCDNACKTWLALPKHKRHGRFDVWARALLFRHDTLLPEVVLCKILNLISRARVK</sequence>
<dbReference type="CDD" id="cd00761">
    <property type="entry name" value="Glyco_tranf_GTA_type"/>
    <property type="match status" value="1"/>
</dbReference>
<dbReference type="GO" id="GO:0016758">
    <property type="term" value="F:hexosyltransferase activity"/>
    <property type="evidence" value="ECO:0007669"/>
    <property type="project" value="UniProtKB-ARBA"/>
</dbReference>
<dbReference type="Gene3D" id="3.90.550.10">
    <property type="entry name" value="Spore Coat Polysaccharide Biosynthesis Protein SpsA, Chain A"/>
    <property type="match status" value="1"/>
</dbReference>
<reference evidence="2 3" key="1">
    <citation type="submission" date="2013-08" db="EMBL/GenBank/DDBJ databases">
        <authorList>
            <person name="Durkin A.S."/>
            <person name="Haft D.R."/>
            <person name="McCorrison J."/>
            <person name="Torralba M."/>
            <person name="Gillis M."/>
            <person name="Haft D.H."/>
            <person name="Methe B."/>
            <person name="Sutton G."/>
            <person name="Nelson K.E."/>
        </authorList>
    </citation>
    <scope>NUCLEOTIDE SEQUENCE [LARGE SCALE GENOMIC DNA]</scope>
    <source>
        <strain evidence="2 3">F0195</strain>
    </source>
</reference>
<keyword evidence="2" id="KW-0808">Transferase</keyword>
<evidence type="ECO:0000313" key="2">
    <source>
        <dbReference type="EMBL" id="ERL07023.1"/>
    </source>
</evidence>
<comment type="caution">
    <text evidence="2">The sequence shown here is derived from an EMBL/GenBank/DDBJ whole genome shotgun (WGS) entry which is preliminary data.</text>
</comment>
<evidence type="ECO:0000313" key="3">
    <source>
        <dbReference type="Proteomes" id="UP000016638"/>
    </source>
</evidence>
<dbReference type="Pfam" id="PF00535">
    <property type="entry name" value="Glycos_transf_2"/>
    <property type="match status" value="1"/>
</dbReference>
<gene>
    <name evidence="2" type="ORF">HMPREF1316_0909</name>
</gene>
<dbReference type="InterPro" id="IPR029044">
    <property type="entry name" value="Nucleotide-diphossugar_trans"/>
</dbReference>
<protein>
    <submittedName>
        <fullName evidence="2">Glycosyltransferase, group 2 domain protein</fullName>
    </submittedName>
</protein>
<dbReference type="PANTHER" id="PTHR22916">
    <property type="entry name" value="GLYCOSYLTRANSFERASE"/>
    <property type="match status" value="1"/>
</dbReference>
<dbReference type="InterPro" id="IPR001173">
    <property type="entry name" value="Glyco_trans_2-like"/>
</dbReference>
<dbReference type="PANTHER" id="PTHR22916:SF3">
    <property type="entry name" value="UDP-GLCNAC:BETAGAL BETA-1,3-N-ACETYLGLUCOSAMINYLTRANSFERASE-LIKE PROTEIN 1"/>
    <property type="match status" value="1"/>
</dbReference>
<dbReference type="eggNOG" id="COG0463">
    <property type="taxonomic scope" value="Bacteria"/>
</dbReference>
<feature type="domain" description="Glycosyltransferase 2-like" evidence="1">
    <location>
        <begin position="2"/>
        <end position="95"/>
    </location>
</feature>
<dbReference type="AlphaFoldDB" id="U2TLF7"/>
<keyword evidence="3" id="KW-1185">Reference proteome</keyword>